<dbReference type="PaxDb" id="55529-EKX54651"/>
<feature type="region of interest" description="Disordered" evidence="6">
    <location>
        <begin position="760"/>
        <end position="785"/>
    </location>
</feature>
<gene>
    <name evidence="10" type="ORF">GUITHDRAFT_100126</name>
</gene>
<dbReference type="PROSITE" id="PS50222">
    <property type="entry name" value="EF_HAND_2"/>
    <property type="match status" value="1"/>
</dbReference>
<keyword evidence="12" id="KW-1185">Reference proteome</keyword>
<evidence type="ECO:0000256" key="4">
    <source>
        <dbReference type="ARBA" id="ARBA00023136"/>
    </source>
</evidence>
<keyword evidence="4 7" id="KW-0472">Membrane</keyword>
<dbReference type="CDD" id="cd00821">
    <property type="entry name" value="PH"/>
    <property type="match status" value="1"/>
</dbReference>
<dbReference type="RefSeq" id="XP_005841631.1">
    <property type="nucleotide sequence ID" value="XM_005841574.1"/>
</dbReference>
<dbReference type="EMBL" id="JH992967">
    <property type="protein sequence ID" value="EKX54651.1"/>
    <property type="molecule type" value="Genomic_DNA"/>
</dbReference>
<dbReference type="InterPro" id="IPR005821">
    <property type="entry name" value="Ion_trans_dom"/>
</dbReference>
<evidence type="ECO:0000256" key="3">
    <source>
        <dbReference type="ARBA" id="ARBA00022989"/>
    </source>
</evidence>
<evidence type="ECO:0000259" key="9">
    <source>
        <dbReference type="PROSITE" id="PS50222"/>
    </source>
</evidence>
<comment type="subcellular location">
    <subcellularLocation>
        <location evidence="1">Membrane</location>
        <topology evidence="1">Multi-pass membrane protein</topology>
    </subcellularLocation>
</comment>
<dbReference type="InterPro" id="IPR043203">
    <property type="entry name" value="VGCC_Ca_Na"/>
</dbReference>
<feature type="transmembrane region" description="Helical" evidence="7">
    <location>
        <begin position="279"/>
        <end position="298"/>
    </location>
</feature>
<evidence type="ECO:0000256" key="5">
    <source>
        <dbReference type="SAM" id="Coils"/>
    </source>
</evidence>
<evidence type="ECO:0000256" key="2">
    <source>
        <dbReference type="ARBA" id="ARBA00022692"/>
    </source>
</evidence>
<dbReference type="Pfam" id="PF00169">
    <property type="entry name" value="PH"/>
    <property type="match status" value="1"/>
</dbReference>
<feature type="region of interest" description="Disordered" evidence="6">
    <location>
        <begin position="807"/>
        <end position="837"/>
    </location>
</feature>
<feature type="domain" description="PH" evidence="8">
    <location>
        <begin position="33"/>
        <end position="138"/>
    </location>
</feature>
<feature type="compositionally biased region" description="Low complexity" evidence="6">
    <location>
        <begin position="770"/>
        <end position="783"/>
    </location>
</feature>
<dbReference type="PANTHER" id="PTHR10037">
    <property type="entry name" value="VOLTAGE-GATED CATION CHANNEL CALCIUM AND SODIUM"/>
    <property type="match status" value="1"/>
</dbReference>
<sequence length="849" mass="95990">MAAAAVTVLHSDRAALNIKTENENLMVLPPPELHIRMGTLEKQRVGATVNWEPRTAVLTAQKLYFSKKDTDIILDEIPLQEISEILQNAEQGQKLKEPPSMVIQTVSGGYNSGRTYVYRAEQAEDHESWYADLCLYRDKAIQYQERLAKKMLNSGSSFNQFRQRVLEIYESGPSQAFFASLIFASFAIDLSQAELLPPDGTYRANQFDTADTVFTVLFTLELCINLFARSKHWFKAFFADGWNILDVVIVCVSLMTQFSSGIPSMKPLRLIRVFRIAKIFRRLTSLNKIITALASALVPVGNSFLILFLVTCIWAALATHLFSWASAVTRTIFEDGMLKTSTDYGIAIFFVSYVLIAGVFLINVVVAVLLDEFISSIQKRKQAMQREHEELEENRKDAKRAKGVLDPLTSHLANFVNDVDLSLKIKQTYERLDQDGSGGLNLTEFQNGVKKLPTANPMHILEDDFDLLTDGGRLCNEEGEFSSTQFQTMMREELRRFSQRMAANAMSETRSQELKSILLMLKVMDLKSEQMERDDRNPKSLSEQDSKALASTVFDVCDKQRRGKLSMQEASRGFSYLKVPSDRHEEIFNGLGGEEEGGMTREQFLRATVFAQQQQEQQQEDRLHLMQQQLTRMQKDLAAVKEMMVTLCQGRDGGARWAEEEQDVNVRLLSPPVLSNGNGHLPLPEKKKKKKKTASTNGEEAFQLEEGPSSARADEVLTYLSLNSDHKKERVKIVDKTGSRRSSSSILVDCDVGLVDKKDARRSVRDSESPRSSTPRSVSSVVTPRKKERNLSLSLLEYNTVLNGARGASKNDKFIDQPRSARRSSEQPQTVGRSWEDEEDLFEITRRAR</sequence>
<feature type="coiled-coil region" evidence="5">
    <location>
        <begin position="616"/>
        <end position="643"/>
    </location>
</feature>
<dbReference type="PROSITE" id="PS50003">
    <property type="entry name" value="PH_DOMAIN"/>
    <property type="match status" value="1"/>
</dbReference>
<name>L1K1C5_GUITC</name>
<dbReference type="GO" id="GO:0001518">
    <property type="term" value="C:voltage-gated sodium channel complex"/>
    <property type="evidence" value="ECO:0007669"/>
    <property type="project" value="TreeGrafter"/>
</dbReference>
<dbReference type="Proteomes" id="UP000011087">
    <property type="component" value="Unassembled WGS sequence"/>
</dbReference>
<dbReference type="GeneID" id="17311261"/>
<proteinExistence type="predicted"/>
<dbReference type="GO" id="GO:0005509">
    <property type="term" value="F:calcium ion binding"/>
    <property type="evidence" value="ECO:0007669"/>
    <property type="project" value="InterPro"/>
</dbReference>
<organism evidence="10">
    <name type="scientific">Guillardia theta (strain CCMP2712)</name>
    <name type="common">Cryptophyte</name>
    <dbReference type="NCBI Taxonomy" id="905079"/>
    <lineage>
        <taxon>Eukaryota</taxon>
        <taxon>Cryptophyceae</taxon>
        <taxon>Pyrenomonadales</taxon>
        <taxon>Geminigeraceae</taxon>
        <taxon>Guillardia</taxon>
    </lineage>
</organism>
<feature type="transmembrane region" description="Helical" evidence="7">
    <location>
        <begin position="346"/>
        <end position="370"/>
    </location>
</feature>
<dbReference type="Pfam" id="PF00520">
    <property type="entry name" value="Ion_trans"/>
    <property type="match status" value="1"/>
</dbReference>
<dbReference type="HOGENOM" id="CLU_336015_0_0_1"/>
<dbReference type="Gene3D" id="1.10.287.70">
    <property type="match status" value="1"/>
</dbReference>
<dbReference type="InterPro" id="IPR002048">
    <property type="entry name" value="EF_hand_dom"/>
</dbReference>
<reference evidence="11" key="3">
    <citation type="submission" date="2015-06" db="UniProtKB">
        <authorList>
            <consortium name="EnsemblProtists"/>
        </authorList>
    </citation>
    <scope>IDENTIFICATION</scope>
</reference>
<feature type="coiled-coil region" evidence="5">
    <location>
        <begin position="374"/>
        <end position="401"/>
    </location>
</feature>
<evidence type="ECO:0000313" key="11">
    <source>
        <dbReference type="EnsemblProtists" id="EKX54651"/>
    </source>
</evidence>
<evidence type="ECO:0000256" key="7">
    <source>
        <dbReference type="SAM" id="Phobius"/>
    </source>
</evidence>
<dbReference type="eggNOG" id="KOG2301">
    <property type="taxonomic scope" value="Eukaryota"/>
</dbReference>
<keyword evidence="5" id="KW-0175">Coiled coil</keyword>
<dbReference type="InterPro" id="IPR011992">
    <property type="entry name" value="EF-hand-dom_pair"/>
</dbReference>
<accession>L1K1C5</accession>
<dbReference type="SMART" id="SM00233">
    <property type="entry name" value="PH"/>
    <property type="match status" value="1"/>
</dbReference>
<dbReference type="EnsemblProtists" id="EKX54651">
    <property type="protein sequence ID" value="EKX54651"/>
    <property type="gene ID" value="GUITHDRAFT_100126"/>
</dbReference>
<reference evidence="10 12" key="1">
    <citation type="journal article" date="2012" name="Nature">
        <title>Algal genomes reveal evolutionary mosaicism and the fate of nucleomorphs.</title>
        <authorList>
            <consortium name="DOE Joint Genome Institute"/>
            <person name="Curtis B.A."/>
            <person name="Tanifuji G."/>
            <person name="Burki F."/>
            <person name="Gruber A."/>
            <person name="Irimia M."/>
            <person name="Maruyama S."/>
            <person name="Arias M.C."/>
            <person name="Ball S.G."/>
            <person name="Gile G.H."/>
            <person name="Hirakawa Y."/>
            <person name="Hopkins J.F."/>
            <person name="Kuo A."/>
            <person name="Rensing S.A."/>
            <person name="Schmutz J."/>
            <person name="Symeonidi A."/>
            <person name="Elias M."/>
            <person name="Eveleigh R.J."/>
            <person name="Herman E.K."/>
            <person name="Klute M.J."/>
            <person name="Nakayama T."/>
            <person name="Obornik M."/>
            <person name="Reyes-Prieto A."/>
            <person name="Armbrust E.V."/>
            <person name="Aves S.J."/>
            <person name="Beiko R.G."/>
            <person name="Coutinho P."/>
            <person name="Dacks J.B."/>
            <person name="Durnford D.G."/>
            <person name="Fast N.M."/>
            <person name="Green B.R."/>
            <person name="Grisdale C.J."/>
            <person name="Hempel F."/>
            <person name="Henrissat B."/>
            <person name="Hoppner M.P."/>
            <person name="Ishida K."/>
            <person name="Kim E."/>
            <person name="Koreny L."/>
            <person name="Kroth P.G."/>
            <person name="Liu Y."/>
            <person name="Malik S.B."/>
            <person name="Maier U.G."/>
            <person name="McRose D."/>
            <person name="Mock T."/>
            <person name="Neilson J.A."/>
            <person name="Onodera N.T."/>
            <person name="Poole A.M."/>
            <person name="Pritham E.J."/>
            <person name="Richards T.A."/>
            <person name="Rocap G."/>
            <person name="Roy S.W."/>
            <person name="Sarai C."/>
            <person name="Schaack S."/>
            <person name="Shirato S."/>
            <person name="Slamovits C.H."/>
            <person name="Spencer D.F."/>
            <person name="Suzuki S."/>
            <person name="Worden A.Z."/>
            <person name="Zauner S."/>
            <person name="Barry K."/>
            <person name="Bell C."/>
            <person name="Bharti A.K."/>
            <person name="Crow J.A."/>
            <person name="Grimwood J."/>
            <person name="Kramer R."/>
            <person name="Lindquist E."/>
            <person name="Lucas S."/>
            <person name="Salamov A."/>
            <person name="McFadden G.I."/>
            <person name="Lane C.E."/>
            <person name="Keeling P.J."/>
            <person name="Gray M.W."/>
            <person name="Grigoriev I.V."/>
            <person name="Archibald J.M."/>
        </authorList>
    </citation>
    <scope>NUCLEOTIDE SEQUENCE</scope>
    <source>
        <strain evidence="10 12">CCMP2712</strain>
    </source>
</reference>
<feature type="compositionally biased region" description="Basic and acidic residues" evidence="6">
    <location>
        <begin position="760"/>
        <end position="769"/>
    </location>
</feature>
<evidence type="ECO:0000313" key="10">
    <source>
        <dbReference type="EMBL" id="EKX54651.1"/>
    </source>
</evidence>
<dbReference type="Gene3D" id="2.30.29.30">
    <property type="entry name" value="Pleckstrin-homology domain (PH domain)/Phosphotyrosine-binding domain (PTB)"/>
    <property type="match status" value="1"/>
</dbReference>
<evidence type="ECO:0000256" key="6">
    <source>
        <dbReference type="SAM" id="MobiDB-lite"/>
    </source>
</evidence>
<dbReference type="AlphaFoldDB" id="L1K1C5"/>
<dbReference type="SUPFAM" id="SSF81324">
    <property type="entry name" value="Voltage-gated potassium channels"/>
    <property type="match status" value="1"/>
</dbReference>
<evidence type="ECO:0000313" key="12">
    <source>
        <dbReference type="Proteomes" id="UP000011087"/>
    </source>
</evidence>
<dbReference type="InterPro" id="IPR011993">
    <property type="entry name" value="PH-like_dom_sf"/>
</dbReference>
<dbReference type="InterPro" id="IPR001849">
    <property type="entry name" value="PH_domain"/>
</dbReference>
<protein>
    <recommendedName>
        <fullName evidence="13">EF-hand domain-containing protein</fullName>
    </recommendedName>
</protein>
<dbReference type="Gene3D" id="1.10.238.10">
    <property type="entry name" value="EF-hand"/>
    <property type="match status" value="1"/>
</dbReference>
<dbReference type="KEGG" id="gtt:GUITHDRAFT_100126"/>
<evidence type="ECO:0000259" key="8">
    <source>
        <dbReference type="PROSITE" id="PS50003"/>
    </source>
</evidence>
<evidence type="ECO:0008006" key="13">
    <source>
        <dbReference type="Google" id="ProtNLM"/>
    </source>
</evidence>
<feature type="transmembrane region" description="Helical" evidence="7">
    <location>
        <begin position="233"/>
        <end position="258"/>
    </location>
</feature>
<dbReference type="SUPFAM" id="SSF47473">
    <property type="entry name" value="EF-hand"/>
    <property type="match status" value="1"/>
</dbReference>
<dbReference type="Gene3D" id="1.20.120.350">
    <property type="entry name" value="Voltage-gated potassium channels. Chain C"/>
    <property type="match status" value="1"/>
</dbReference>
<evidence type="ECO:0000256" key="1">
    <source>
        <dbReference type="ARBA" id="ARBA00004141"/>
    </source>
</evidence>
<keyword evidence="3 7" id="KW-1133">Transmembrane helix</keyword>
<dbReference type="PANTHER" id="PTHR10037:SF62">
    <property type="entry name" value="SODIUM CHANNEL PROTEIN 60E"/>
    <property type="match status" value="1"/>
</dbReference>
<feature type="domain" description="EF-hand" evidence="9">
    <location>
        <begin position="420"/>
        <end position="455"/>
    </location>
</feature>
<feature type="transmembrane region" description="Helical" evidence="7">
    <location>
        <begin position="304"/>
        <end position="325"/>
    </location>
</feature>
<keyword evidence="2 7" id="KW-0812">Transmembrane</keyword>
<dbReference type="InterPro" id="IPR027359">
    <property type="entry name" value="Volt_channel_dom_sf"/>
</dbReference>
<feature type="region of interest" description="Disordered" evidence="6">
    <location>
        <begin position="668"/>
        <end position="709"/>
    </location>
</feature>
<reference evidence="12" key="2">
    <citation type="submission" date="2012-11" db="EMBL/GenBank/DDBJ databases">
        <authorList>
            <person name="Kuo A."/>
            <person name="Curtis B.A."/>
            <person name="Tanifuji G."/>
            <person name="Burki F."/>
            <person name="Gruber A."/>
            <person name="Irimia M."/>
            <person name="Maruyama S."/>
            <person name="Arias M.C."/>
            <person name="Ball S.G."/>
            <person name="Gile G.H."/>
            <person name="Hirakawa Y."/>
            <person name="Hopkins J.F."/>
            <person name="Rensing S.A."/>
            <person name="Schmutz J."/>
            <person name="Symeonidi A."/>
            <person name="Elias M."/>
            <person name="Eveleigh R.J."/>
            <person name="Herman E.K."/>
            <person name="Klute M.J."/>
            <person name="Nakayama T."/>
            <person name="Obornik M."/>
            <person name="Reyes-Prieto A."/>
            <person name="Armbrust E.V."/>
            <person name="Aves S.J."/>
            <person name="Beiko R.G."/>
            <person name="Coutinho P."/>
            <person name="Dacks J.B."/>
            <person name="Durnford D.G."/>
            <person name="Fast N.M."/>
            <person name="Green B.R."/>
            <person name="Grisdale C."/>
            <person name="Hempe F."/>
            <person name="Henrissat B."/>
            <person name="Hoppner M.P."/>
            <person name="Ishida K.-I."/>
            <person name="Kim E."/>
            <person name="Koreny L."/>
            <person name="Kroth P.G."/>
            <person name="Liu Y."/>
            <person name="Malik S.-B."/>
            <person name="Maier U.G."/>
            <person name="McRose D."/>
            <person name="Mock T."/>
            <person name="Neilson J.A."/>
            <person name="Onodera N.T."/>
            <person name="Poole A.M."/>
            <person name="Pritham E.J."/>
            <person name="Richards T.A."/>
            <person name="Rocap G."/>
            <person name="Roy S.W."/>
            <person name="Sarai C."/>
            <person name="Schaack S."/>
            <person name="Shirato S."/>
            <person name="Slamovits C.H."/>
            <person name="Spencer D.F."/>
            <person name="Suzuki S."/>
            <person name="Worden A.Z."/>
            <person name="Zauner S."/>
            <person name="Barry K."/>
            <person name="Bell C."/>
            <person name="Bharti A.K."/>
            <person name="Crow J.A."/>
            <person name="Grimwood J."/>
            <person name="Kramer R."/>
            <person name="Lindquist E."/>
            <person name="Lucas S."/>
            <person name="Salamov A."/>
            <person name="McFadden G.I."/>
            <person name="Lane C.E."/>
            <person name="Keeling P.J."/>
            <person name="Gray M.W."/>
            <person name="Grigoriev I.V."/>
            <person name="Archibald J.M."/>
        </authorList>
    </citation>
    <scope>NUCLEOTIDE SEQUENCE</scope>
    <source>
        <strain evidence="12">CCMP2712</strain>
    </source>
</reference>
<dbReference type="GO" id="GO:0005248">
    <property type="term" value="F:voltage-gated sodium channel activity"/>
    <property type="evidence" value="ECO:0007669"/>
    <property type="project" value="TreeGrafter"/>
</dbReference>
<dbReference type="SUPFAM" id="SSF50729">
    <property type="entry name" value="PH domain-like"/>
    <property type="match status" value="1"/>
</dbReference>